<organism evidence="1">
    <name type="scientific">Anguilla anguilla</name>
    <name type="common">European freshwater eel</name>
    <name type="synonym">Muraena anguilla</name>
    <dbReference type="NCBI Taxonomy" id="7936"/>
    <lineage>
        <taxon>Eukaryota</taxon>
        <taxon>Metazoa</taxon>
        <taxon>Chordata</taxon>
        <taxon>Craniata</taxon>
        <taxon>Vertebrata</taxon>
        <taxon>Euteleostomi</taxon>
        <taxon>Actinopterygii</taxon>
        <taxon>Neopterygii</taxon>
        <taxon>Teleostei</taxon>
        <taxon>Anguilliformes</taxon>
        <taxon>Anguillidae</taxon>
        <taxon>Anguilla</taxon>
    </lineage>
</organism>
<dbReference type="AlphaFoldDB" id="A0A0E9VYV4"/>
<protein>
    <submittedName>
        <fullName evidence="1">Uncharacterized protein</fullName>
    </submittedName>
</protein>
<reference evidence="1" key="2">
    <citation type="journal article" date="2015" name="Fish Shellfish Immunol.">
        <title>Early steps in the European eel (Anguilla anguilla)-Vibrio vulnificus interaction in the gills: Role of the RtxA13 toxin.</title>
        <authorList>
            <person name="Callol A."/>
            <person name="Pajuelo D."/>
            <person name="Ebbesson L."/>
            <person name="Teles M."/>
            <person name="MacKenzie S."/>
            <person name="Amaro C."/>
        </authorList>
    </citation>
    <scope>NUCLEOTIDE SEQUENCE</scope>
</reference>
<name>A0A0E9VYV4_ANGAN</name>
<proteinExistence type="predicted"/>
<reference evidence="1" key="1">
    <citation type="submission" date="2014-11" db="EMBL/GenBank/DDBJ databases">
        <authorList>
            <person name="Amaro Gonzalez C."/>
        </authorList>
    </citation>
    <scope>NUCLEOTIDE SEQUENCE</scope>
</reference>
<accession>A0A0E9VYV4</accession>
<dbReference type="EMBL" id="GBXM01025346">
    <property type="protein sequence ID" value="JAH83231.1"/>
    <property type="molecule type" value="Transcribed_RNA"/>
</dbReference>
<sequence>MAEFQSGRPTVHTLGTMLKVRVNLK</sequence>
<evidence type="ECO:0000313" key="1">
    <source>
        <dbReference type="EMBL" id="JAH83231.1"/>
    </source>
</evidence>